<dbReference type="Gene3D" id="3.20.20.140">
    <property type="entry name" value="Metal-dependent hydrolases"/>
    <property type="match status" value="1"/>
</dbReference>
<dbReference type="EC" id="3.5.4.28" evidence="4"/>
<dbReference type="FunFam" id="3.20.20.140:FF:000014">
    <property type="entry name" value="5-methylthioadenosine/S-adenosylhomocysteine deaminase"/>
    <property type="match status" value="1"/>
</dbReference>
<evidence type="ECO:0000313" key="7">
    <source>
        <dbReference type="Proteomes" id="UP000199476"/>
    </source>
</evidence>
<proteinExistence type="inferred from homology"/>
<sequence length="435" mass="48819">MFLIDNIDEIYRGSDEKKIEDGYIFIEDQKISEVGKTGDKAYRELKKEDKNYILISGENMLAIPGLINTHTHAGMNMLRGYADDMSLMDWLKNKIWPAESQLTPEDIRIGSRFAILEMLKNGITGFNDMYFAMDLVADEVKKSGIRAQLGYGLIEENDGQEGLEKSDDFIYRNHNAANGRLTCNIAPHSPYTCSSEYLKGTMEIADKYDINIHTHVAETEGEVQNLIDSEGRPPVEYLHSLGFFEQNVIAVHSVHLSDDEIEIFAEKDVSISHNPTSNAKLASGIAPVKKMLAEGINVTLGTDGAASNNRLDLISEARMASYLQKLETSNAATLNTRDLLAMMTENAAEALNWILLGKIKSGFRADIVLIDKKSSPEFYPDYDSLSNLLYASKLESVDHVFIDGEMIVKNGEVKTIDEKEVYREIHRRSEKLKND</sequence>
<name>A0A1G9NVV1_9FIRM</name>
<dbReference type="PANTHER" id="PTHR43794:SF11">
    <property type="entry name" value="AMIDOHYDROLASE-RELATED DOMAIN-CONTAINING PROTEIN"/>
    <property type="match status" value="1"/>
</dbReference>
<dbReference type="RefSeq" id="WP_089760232.1">
    <property type="nucleotide sequence ID" value="NZ_FNGO01000011.1"/>
</dbReference>
<evidence type="ECO:0000259" key="5">
    <source>
        <dbReference type="Pfam" id="PF01979"/>
    </source>
</evidence>
<evidence type="ECO:0000256" key="1">
    <source>
        <dbReference type="ARBA" id="ARBA00022723"/>
    </source>
</evidence>
<keyword evidence="1 4" id="KW-0479">Metal-binding</keyword>
<dbReference type="HAMAP" id="MF_01281">
    <property type="entry name" value="MTA_SAH_deamin"/>
    <property type="match status" value="1"/>
</dbReference>
<evidence type="ECO:0000256" key="2">
    <source>
        <dbReference type="ARBA" id="ARBA00022801"/>
    </source>
</evidence>
<dbReference type="SUPFAM" id="SSF51556">
    <property type="entry name" value="Metallo-dependent hydrolases"/>
    <property type="match status" value="1"/>
</dbReference>
<dbReference type="AlphaFoldDB" id="A0A1G9NVV1"/>
<dbReference type="Pfam" id="PF01979">
    <property type="entry name" value="Amidohydro_1"/>
    <property type="match status" value="1"/>
</dbReference>
<protein>
    <recommendedName>
        <fullName evidence="4">5-methylthioadenosine/S-adenosylhomocysteine deaminase</fullName>
        <shortName evidence="4">MTA/SAH deaminase</shortName>
        <ecNumber evidence="4">3.5.4.28</ecNumber>
        <ecNumber evidence="4">3.5.4.31</ecNumber>
    </recommendedName>
</protein>
<dbReference type="InterPro" id="IPR023512">
    <property type="entry name" value="Deaminase_MtaD/DadD"/>
</dbReference>
<dbReference type="CDD" id="cd01298">
    <property type="entry name" value="ATZ_TRZ_like"/>
    <property type="match status" value="1"/>
</dbReference>
<reference evidence="6 7" key="1">
    <citation type="submission" date="2016-10" db="EMBL/GenBank/DDBJ databases">
        <authorList>
            <person name="de Groot N.N."/>
        </authorList>
    </citation>
    <scope>NUCLEOTIDE SEQUENCE [LARGE SCALE GENOMIC DNA]</scope>
    <source>
        <strain evidence="6 7">SLAS-1</strain>
    </source>
</reference>
<dbReference type="PANTHER" id="PTHR43794">
    <property type="entry name" value="AMINOHYDROLASE SSNA-RELATED"/>
    <property type="match status" value="1"/>
</dbReference>
<gene>
    <name evidence="4" type="primary">mtaD</name>
    <name evidence="6" type="ORF">SAMN04488692_11141</name>
</gene>
<comment type="catalytic activity">
    <reaction evidence="4">
        <text>S-adenosyl-L-homocysteine + H2O + H(+) = S-inosyl-L-homocysteine + NH4(+)</text>
        <dbReference type="Rhea" id="RHEA:20716"/>
        <dbReference type="ChEBI" id="CHEBI:15377"/>
        <dbReference type="ChEBI" id="CHEBI:15378"/>
        <dbReference type="ChEBI" id="CHEBI:28938"/>
        <dbReference type="ChEBI" id="CHEBI:57856"/>
        <dbReference type="ChEBI" id="CHEBI:57985"/>
        <dbReference type="EC" id="3.5.4.28"/>
    </reaction>
</comment>
<feature type="binding site" evidence="4">
    <location>
        <position position="99"/>
    </location>
    <ligand>
        <name>substrate</name>
    </ligand>
</feature>
<dbReference type="GO" id="GO:0050270">
    <property type="term" value="F:S-adenosylhomocysteine deaminase activity"/>
    <property type="evidence" value="ECO:0007669"/>
    <property type="project" value="UniProtKB-UniRule"/>
</dbReference>
<dbReference type="GO" id="GO:0090614">
    <property type="term" value="F:5'-methylthioadenosine deaminase activity"/>
    <property type="evidence" value="ECO:0007669"/>
    <property type="project" value="UniProtKB-UniRule"/>
</dbReference>
<dbReference type="Gene3D" id="2.30.40.10">
    <property type="entry name" value="Urease, subunit C, domain 1"/>
    <property type="match status" value="1"/>
</dbReference>
<comment type="function">
    <text evidence="4">Catalyzes the deamination of 5-methylthioadenosine and S-adenosyl-L-homocysteine into 5-methylthioinosine and S-inosyl-L-homocysteine, respectively. Is also able to deaminate adenosine.</text>
</comment>
<feature type="binding site" evidence="4">
    <location>
        <position position="303"/>
    </location>
    <ligand>
        <name>substrate</name>
    </ligand>
</feature>
<keyword evidence="3 4" id="KW-0862">Zinc</keyword>
<feature type="binding site" evidence="4">
    <location>
        <position position="218"/>
    </location>
    <ligand>
        <name>substrate</name>
    </ligand>
</feature>
<dbReference type="InterPro" id="IPR006680">
    <property type="entry name" value="Amidohydro-rel"/>
</dbReference>
<dbReference type="EMBL" id="FNGO01000011">
    <property type="protein sequence ID" value="SDL90491.1"/>
    <property type="molecule type" value="Genomic_DNA"/>
</dbReference>
<feature type="binding site" evidence="4">
    <location>
        <position position="303"/>
    </location>
    <ligand>
        <name>Zn(2+)</name>
        <dbReference type="ChEBI" id="CHEBI:29105"/>
    </ligand>
</feature>
<dbReference type="InterPro" id="IPR050287">
    <property type="entry name" value="MTA/SAH_deaminase"/>
</dbReference>
<feature type="binding site" evidence="4">
    <location>
        <position position="215"/>
    </location>
    <ligand>
        <name>Zn(2+)</name>
        <dbReference type="ChEBI" id="CHEBI:29105"/>
    </ligand>
</feature>
<dbReference type="GO" id="GO:0046872">
    <property type="term" value="F:metal ion binding"/>
    <property type="evidence" value="ECO:0007669"/>
    <property type="project" value="UniProtKB-KW"/>
</dbReference>
<accession>A0A1G9NVV1</accession>
<comment type="similarity">
    <text evidence="4">Belongs to the metallo-dependent hydrolases superfamily. MTA/SAH deaminase family.</text>
</comment>
<dbReference type="STRING" id="321763.SAMN04488692_11141"/>
<evidence type="ECO:0000256" key="4">
    <source>
        <dbReference type="HAMAP-Rule" id="MF_01281"/>
    </source>
</evidence>
<comment type="caution">
    <text evidence="4">Lacks conserved residue(s) required for the propagation of feature annotation.</text>
</comment>
<feature type="binding site" evidence="4">
    <location>
        <position position="72"/>
    </location>
    <ligand>
        <name>Zn(2+)</name>
        <dbReference type="ChEBI" id="CHEBI:29105"/>
    </ligand>
</feature>
<feature type="binding site" evidence="4">
    <location>
        <position position="188"/>
    </location>
    <ligand>
        <name>substrate</name>
    </ligand>
</feature>
<feature type="domain" description="Amidohydrolase-related" evidence="5">
    <location>
        <begin position="62"/>
        <end position="406"/>
    </location>
</feature>
<dbReference type="Proteomes" id="UP000199476">
    <property type="component" value="Unassembled WGS sequence"/>
</dbReference>
<organism evidence="6 7">
    <name type="scientific">Halarsenatibacter silvermanii</name>
    <dbReference type="NCBI Taxonomy" id="321763"/>
    <lineage>
        <taxon>Bacteria</taxon>
        <taxon>Bacillati</taxon>
        <taxon>Bacillota</taxon>
        <taxon>Clostridia</taxon>
        <taxon>Halanaerobiales</taxon>
        <taxon>Halarsenatibacteraceae</taxon>
        <taxon>Halarsenatibacter</taxon>
    </lineage>
</organism>
<evidence type="ECO:0000313" key="6">
    <source>
        <dbReference type="EMBL" id="SDL90491.1"/>
    </source>
</evidence>
<dbReference type="OrthoDB" id="9807210at2"/>
<comment type="catalytic activity">
    <reaction evidence="4">
        <text>S-methyl-5'-thioadenosine + H2O + H(+) = S-methyl-5'-thioinosine + NH4(+)</text>
        <dbReference type="Rhea" id="RHEA:25025"/>
        <dbReference type="ChEBI" id="CHEBI:15377"/>
        <dbReference type="ChEBI" id="CHEBI:15378"/>
        <dbReference type="ChEBI" id="CHEBI:17509"/>
        <dbReference type="ChEBI" id="CHEBI:28938"/>
        <dbReference type="ChEBI" id="CHEBI:48595"/>
        <dbReference type="EC" id="3.5.4.31"/>
    </reaction>
</comment>
<dbReference type="InterPro" id="IPR011059">
    <property type="entry name" value="Metal-dep_hydrolase_composite"/>
</dbReference>
<keyword evidence="7" id="KW-1185">Reference proteome</keyword>
<feature type="binding site" evidence="4">
    <location>
        <position position="70"/>
    </location>
    <ligand>
        <name>Zn(2+)</name>
        <dbReference type="ChEBI" id="CHEBI:29105"/>
    </ligand>
</feature>
<dbReference type="SUPFAM" id="SSF51338">
    <property type="entry name" value="Composite domain of metallo-dependent hydrolases"/>
    <property type="match status" value="1"/>
</dbReference>
<keyword evidence="2 4" id="KW-0378">Hydrolase</keyword>
<comment type="cofactor">
    <cofactor evidence="4">
        <name>Zn(2+)</name>
        <dbReference type="ChEBI" id="CHEBI:29105"/>
    </cofactor>
    <text evidence="4">Binds 1 zinc ion per subunit.</text>
</comment>
<evidence type="ECO:0000256" key="3">
    <source>
        <dbReference type="ARBA" id="ARBA00022833"/>
    </source>
</evidence>
<dbReference type="InterPro" id="IPR032466">
    <property type="entry name" value="Metal_Hydrolase"/>
</dbReference>
<dbReference type="EC" id="3.5.4.31" evidence="4"/>